<protein>
    <recommendedName>
        <fullName evidence="1">Tr-type G domain-containing protein</fullName>
    </recommendedName>
</protein>
<dbReference type="Gene3D" id="2.40.30.10">
    <property type="entry name" value="Translation factors"/>
    <property type="match status" value="1"/>
</dbReference>
<dbReference type="InterPro" id="IPR050055">
    <property type="entry name" value="EF-Tu_GTPase"/>
</dbReference>
<evidence type="ECO:0000259" key="1">
    <source>
        <dbReference type="Pfam" id="PF00009"/>
    </source>
</evidence>
<dbReference type="PANTHER" id="PTHR43721">
    <property type="entry name" value="ELONGATION FACTOR TU-RELATED"/>
    <property type="match status" value="1"/>
</dbReference>
<keyword evidence="3" id="KW-1185">Reference proteome</keyword>
<dbReference type="GO" id="GO:0003746">
    <property type="term" value="F:translation elongation factor activity"/>
    <property type="evidence" value="ECO:0007669"/>
    <property type="project" value="TreeGrafter"/>
</dbReference>
<sequence length="394" mass="44478">MHDELDNGHGSSRVKMFKHSHEIISGHTSSRSIAFIGFDINDAIYNYKNCDSHAEIISNSNRIINLIDTCGYKKYMKTNLYTFSIYNLQYNIFIIDDQMLYLNQLENVMLLKIPILLVVNKFDKIKKNNRENSVLKTIHVIASMITPTSDPFFISNDQDIEKAMPSFLKGLICPVITVSCVTGQNLNLLRLFLSSVPSPNTLDQLKFESVRFEISKVHNREDGVIVVGRLISGRISLQDALFIGPNINGDFIKVSAQSIEQNHSKTNTIFAGQQSGINLGFISGCKIRAGMVIIDTHLNAIPCKEFMASITVFSQHHLFVGLEVPINVCSIRQIVKIIDIPETVEKGKPCLIKFKFKHRIECIKVMSKIIIRFNKLVAKGFVSSIIKFKLPKII</sequence>
<dbReference type="GO" id="GO:0003924">
    <property type="term" value="F:GTPase activity"/>
    <property type="evidence" value="ECO:0007669"/>
    <property type="project" value="InterPro"/>
</dbReference>
<dbReference type="SUPFAM" id="SSF50447">
    <property type="entry name" value="Translation proteins"/>
    <property type="match status" value="1"/>
</dbReference>
<dbReference type="EMBL" id="LWCA01000037">
    <property type="protein sequence ID" value="OAF71623.1"/>
    <property type="molecule type" value="Genomic_DNA"/>
</dbReference>
<accession>A0A177BD51</accession>
<dbReference type="SUPFAM" id="SSF52540">
    <property type="entry name" value="P-loop containing nucleoside triphosphate hydrolases"/>
    <property type="match status" value="1"/>
</dbReference>
<dbReference type="PANTHER" id="PTHR43721:SF9">
    <property type="entry name" value="GTP-BINDING PROTEIN 1"/>
    <property type="match status" value="1"/>
</dbReference>
<feature type="domain" description="Tr-type G" evidence="1">
    <location>
        <begin position="51"/>
        <end position="196"/>
    </location>
</feature>
<dbReference type="InterPro" id="IPR000795">
    <property type="entry name" value="T_Tr_GTP-bd_dom"/>
</dbReference>
<dbReference type="GO" id="GO:0005525">
    <property type="term" value="F:GTP binding"/>
    <property type="evidence" value="ECO:0007669"/>
    <property type="project" value="InterPro"/>
</dbReference>
<proteinExistence type="predicted"/>
<dbReference type="AlphaFoldDB" id="A0A177BD51"/>
<dbReference type="InterPro" id="IPR027417">
    <property type="entry name" value="P-loop_NTPase"/>
</dbReference>
<dbReference type="Gene3D" id="3.40.50.300">
    <property type="entry name" value="P-loop containing nucleotide triphosphate hydrolases"/>
    <property type="match status" value="1"/>
</dbReference>
<organism evidence="2 3">
    <name type="scientific">Intoshia linei</name>
    <dbReference type="NCBI Taxonomy" id="1819745"/>
    <lineage>
        <taxon>Eukaryota</taxon>
        <taxon>Metazoa</taxon>
        <taxon>Spiralia</taxon>
        <taxon>Lophotrochozoa</taxon>
        <taxon>Mesozoa</taxon>
        <taxon>Orthonectida</taxon>
        <taxon>Rhopaluridae</taxon>
        <taxon>Intoshia</taxon>
    </lineage>
</organism>
<name>A0A177BD51_9BILA</name>
<dbReference type="InterPro" id="IPR009000">
    <property type="entry name" value="Transl_B-barrel_sf"/>
</dbReference>
<reference evidence="2 3" key="1">
    <citation type="submission" date="2016-04" db="EMBL/GenBank/DDBJ databases">
        <title>The genome of Intoshia linei affirms orthonectids as highly simplified spiralians.</title>
        <authorList>
            <person name="Mikhailov K.V."/>
            <person name="Slusarev G.S."/>
            <person name="Nikitin M.A."/>
            <person name="Logacheva M.D."/>
            <person name="Penin A."/>
            <person name="Aleoshin V."/>
            <person name="Panchin Y.V."/>
        </authorList>
    </citation>
    <scope>NUCLEOTIDE SEQUENCE [LARGE SCALE GENOMIC DNA]</scope>
    <source>
        <strain evidence="2">Intl2013</strain>
        <tissue evidence="2">Whole animal</tissue>
    </source>
</reference>
<dbReference type="OrthoDB" id="248233at2759"/>
<evidence type="ECO:0000313" key="2">
    <source>
        <dbReference type="EMBL" id="OAF71623.1"/>
    </source>
</evidence>
<gene>
    <name evidence="2" type="ORF">A3Q56_00597</name>
</gene>
<dbReference type="Proteomes" id="UP000078046">
    <property type="component" value="Unassembled WGS sequence"/>
</dbReference>
<evidence type="ECO:0000313" key="3">
    <source>
        <dbReference type="Proteomes" id="UP000078046"/>
    </source>
</evidence>
<comment type="caution">
    <text evidence="2">The sequence shown here is derived from an EMBL/GenBank/DDBJ whole genome shotgun (WGS) entry which is preliminary data.</text>
</comment>
<dbReference type="Pfam" id="PF00009">
    <property type="entry name" value="GTP_EFTU"/>
    <property type="match status" value="1"/>
</dbReference>